<dbReference type="AlphaFoldDB" id="A0A1G7DNF6"/>
<evidence type="ECO:0000313" key="6">
    <source>
        <dbReference type="EMBL" id="SDE53018.1"/>
    </source>
</evidence>
<dbReference type="PANTHER" id="PTHR30055:SF234">
    <property type="entry name" value="HTH-TYPE TRANSCRIPTIONAL REGULATOR BETI"/>
    <property type="match status" value="1"/>
</dbReference>
<accession>A0A1G7DNF6</accession>
<gene>
    <name evidence="6" type="ORF">SAMN04488105_104332</name>
</gene>
<keyword evidence="1" id="KW-0805">Transcription regulation</keyword>
<dbReference type="PROSITE" id="PS50977">
    <property type="entry name" value="HTH_TETR_2"/>
    <property type="match status" value="1"/>
</dbReference>
<dbReference type="GO" id="GO:0003700">
    <property type="term" value="F:DNA-binding transcription factor activity"/>
    <property type="evidence" value="ECO:0007669"/>
    <property type="project" value="TreeGrafter"/>
</dbReference>
<keyword evidence="3" id="KW-0804">Transcription</keyword>
<keyword evidence="7" id="KW-1185">Reference proteome</keyword>
<dbReference type="GO" id="GO:0000976">
    <property type="term" value="F:transcription cis-regulatory region binding"/>
    <property type="evidence" value="ECO:0007669"/>
    <property type="project" value="TreeGrafter"/>
</dbReference>
<evidence type="ECO:0000256" key="3">
    <source>
        <dbReference type="ARBA" id="ARBA00023163"/>
    </source>
</evidence>
<proteinExistence type="predicted"/>
<protein>
    <submittedName>
        <fullName evidence="6">Transcriptional regulator, TetR family</fullName>
    </submittedName>
</protein>
<dbReference type="EMBL" id="FNAV01000004">
    <property type="protein sequence ID" value="SDE53018.1"/>
    <property type="molecule type" value="Genomic_DNA"/>
</dbReference>
<evidence type="ECO:0000256" key="4">
    <source>
        <dbReference type="PROSITE-ProRule" id="PRU00335"/>
    </source>
</evidence>
<dbReference type="STRING" id="282683.SAMN04488105_104332"/>
<dbReference type="RefSeq" id="WP_089957645.1">
    <property type="nucleotide sequence ID" value="NZ_FNAV01000004.1"/>
</dbReference>
<dbReference type="Gene3D" id="1.10.357.10">
    <property type="entry name" value="Tetracycline Repressor, domain 2"/>
    <property type="match status" value="1"/>
</dbReference>
<dbReference type="PANTHER" id="PTHR30055">
    <property type="entry name" value="HTH-TYPE TRANSCRIPTIONAL REGULATOR RUTR"/>
    <property type="match status" value="1"/>
</dbReference>
<dbReference type="InterPro" id="IPR001647">
    <property type="entry name" value="HTH_TetR"/>
</dbReference>
<dbReference type="PRINTS" id="PR00455">
    <property type="entry name" value="HTHTETR"/>
</dbReference>
<sequence>MARAKQLRSVKTRERLLGCAREIVSDSGFADLRVEQVVTAGGVAKGTFFAHFSDKDALMDILIGERVDALLDDLDAVGGFRSIAHVVESIMPLLSFLSSERYVFDIFLRLSGALAVEKVGAIAKAICRYDRILVQKLKGGPFRQDISAELQSEGIQAFSVSSVALSLCTEHGDKTLRDRLAIQLQAWLSPKQMPDRDM</sequence>
<dbReference type="Pfam" id="PF00440">
    <property type="entry name" value="TetR_N"/>
    <property type="match status" value="1"/>
</dbReference>
<keyword evidence="2 4" id="KW-0238">DNA-binding</keyword>
<organism evidence="6 7">
    <name type="scientific">Salipiger thiooxidans</name>
    <dbReference type="NCBI Taxonomy" id="282683"/>
    <lineage>
        <taxon>Bacteria</taxon>
        <taxon>Pseudomonadati</taxon>
        <taxon>Pseudomonadota</taxon>
        <taxon>Alphaproteobacteria</taxon>
        <taxon>Rhodobacterales</taxon>
        <taxon>Roseobacteraceae</taxon>
        <taxon>Salipiger</taxon>
    </lineage>
</organism>
<name>A0A1G7DNF6_9RHOB</name>
<evidence type="ECO:0000256" key="1">
    <source>
        <dbReference type="ARBA" id="ARBA00023015"/>
    </source>
</evidence>
<dbReference type="InterPro" id="IPR009057">
    <property type="entry name" value="Homeodomain-like_sf"/>
</dbReference>
<dbReference type="Proteomes" id="UP000198994">
    <property type="component" value="Unassembled WGS sequence"/>
</dbReference>
<feature type="domain" description="HTH tetR-type" evidence="5">
    <location>
        <begin position="10"/>
        <end position="70"/>
    </location>
</feature>
<evidence type="ECO:0000259" key="5">
    <source>
        <dbReference type="PROSITE" id="PS50977"/>
    </source>
</evidence>
<evidence type="ECO:0000313" key="7">
    <source>
        <dbReference type="Proteomes" id="UP000198994"/>
    </source>
</evidence>
<dbReference type="SUPFAM" id="SSF46689">
    <property type="entry name" value="Homeodomain-like"/>
    <property type="match status" value="1"/>
</dbReference>
<dbReference type="OrthoDB" id="9811084at2"/>
<reference evidence="7" key="1">
    <citation type="submission" date="2016-10" db="EMBL/GenBank/DDBJ databases">
        <authorList>
            <person name="Varghese N."/>
            <person name="Submissions S."/>
        </authorList>
    </citation>
    <scope>NUCLEOTIDE SEQUENCE [LARGE SCALE GENOMIC DNA]</scope>
    <source>
        <strain evidence="7">DSM 10146</strain>
    </source>
</reference>
<feature type="DNA-binding region" description="H-T-H motif" evidence="4">
    <location>
        <begin position="33"/>
        <end position="52"/>
    </location>
</feature>
<dbReference type="InterPro" id="IPR050109">
    <property type="entry name" value="HTH-type_TetR-like_transc_reg"/>
</dbReference>
<evidence type="ECO:0000256" key="2">
    <source>
        <dbReference type="ARBA" id="ARBA00023125"/>
    </source>
</evidence>